<sequence length="76" mass="8727">MVTLNEEQIPKPSPQMTMYVQALAQRREGPSKRRRLGKNSAWAWAGRAKMCATHGTAPLVNRRLKYTTILGKWFQI</sequence>
<dbReference type="GeneID" id="37216073"/>
<reference evidence="1" key="1">
    <citation type="submission" date="2016-12" db="EMBL/GenBank/DDBJ databases">
        <title>The genomes of Aspergillus section Nigri reveals drivers in fungal speciation.</title>
        <authorList>
            <consortium name="DOE Joint Genome Institute"/>
            <person name="Vesth T.C."/>
            <person name="Nybo J."/>
            <person name="Theobald S."/>
            <person name="Brandl J."/>
            <person name="Frisvad J.C."/>
            <person name="Nielsen K.F."/>
            <person name="Lyhne E.K."/>
            <person name="Kogle M.E."/>
            <person name="Kuo A."/>
            <person name="Riley R."/>
            <person name="Clum A."/>
            <person name="Nolan M."/>
            <person name="Lipzen A."/>
            <person name="Salamov A."/>
            <person name="Henrissat B."/>
            <person name="Wiebenga A."/>
            <person name="De Vries R.P."/>
            <person name="Grigoriev I.V."/>
            <person name="Mortensen U.H."/>
            <person name="Andersen M.R."/>
            <person name="Baker S.E."/>
        </authorList>
    </citation>
    <scope>NUCLEOTIDE SEQUENCE [LARGE SCALE GENOMIC DNA]</scope>
    <source>
        <strain evidence="1">CBS 113365</strain>
    </source>
</reference>
<dbReference type="Proteomes" id="UP000248405">
    <property type="component" value="Unassembled WGS sequence"/>
</dbReference>
<dbReference type="RefSeq" id="XP_025560962.1">
    <property type="nucleotide sequence ID" value="XM_025711481.1"/>
</dbReference>
<accession>A0A319BVL4</accession>
<dbReference type="OrthoDB" id="4512096at2759"/>
<protein>
    <submittedName>
        <fullName evidence="1">Uncharacterized protein</fullName>
    </submittedName>
</protein>
<name>A0A319BVL4_ASPVC</name>
<organism evidence="1 2">
    <name type="scientific">Aspergillus vadensis (strain CBS 113365 / IMI 142717 / IBT 24658)</name>
    <dbReference type="NCBI Taxonomy" id="1448311"/>
    <lineage>
        <taxon>Eukaryota</taxon>
        <taxon>Fungi</taxon>
        <taxon>Dikarya</taxon>
        <taxon>Ascomycota</taxon>
        <taxon>Pezizomycotina</taxon>
        <taxon>Eurotiomycetes</taxon>
        <taxon>Eurotiomycetidae</taxon>
        <taxon>Eurotiales</taxon>
        <taxon>Aspergillaceae</taxon>
        <taxon>Aspergillus</taxon>
        <taxon>Aspergillus subgen. Circumdati</taxon>
    </lineage>
</organism>
<evidence type="ECO:0000313" key="1">
    <source>
        <dbReference type="EMBL" id="PYH67168.1"/>
    </source>
</evidence>
<dbReference type="EMBL" id="KZ821631">
    <property type="protein sequence ID" value="PYH67168.1"/>
    <property type="molecule type" value="Genomic_DNA"/>
</dbReference>
<proteinExistence type="predicted"/>
<evidence type="ECO:0000313" key="2">
    <source>
        <dbReference type="Proteomes" id="UP000248405"/>
    </source>
</evidence>
<dbReference type="AlphaFoldDB" id="A0A319BVL4"/>
<gene>
    <name evidence="1" type="ORF">BO88DRAFT_466634</name>
</gene>
<keyword evidence="2" id="KW-1185">Reference proteome</keyword>